<evidence type="ECO:0000256" key="1">
    <source>
        <dbReference type="SAM" id="MobiDB-lite"/>
    </source>
</evidence>
<evidence type="ECO:0000313" key="2">
    <source>
        <dbReference type="EMBL" id="RSL16434.1"/>
    </source>
</evidence>
<dbReference type="AlphaFoldDB" id="A0A3R9NWQ4"/>
<name>A0A3R9NWQ4_9BACT</name>
<evidence type="ECO:0000313" key="3">
    <source>
        <dbReference type="Proteomes" id="UP000269669"/>
    </source>
</evidence>
<feature type="region of interest" description="Disordered" evidence="1">
    <location>
        <begin position="42"/>
        <end position="62"/>
    </location>
</feature>
<sequence>MTATCKHPIVKIVSRDEDAEFVECQQCGEVFDSAEFNDIAIEEEESVSDDEADTKPAPKSKR</sequence>
<reference evidence="2 3" key="1">
    <citation type="submission" date="2018-12" db="EMBL/GenBank/DDBJ databases">
        <title>Sequencing of bacterial isolates from soil warming experiment in Harvard Forest, Massachusetts, USA.</title>
        <authorList>
            <person name="Deangelis K."/>
        </authorList>
    </citation>
    <scope>NUCLEOTIDE SEQUENCE [LARGE SCALE GENOMIC DNA]</scope>
    <source>
        <strain evidence="2 3">EB153</strain>
    </source>
</reference>
<dbReference type="Proteomes" id="UP000269669">
    <property type="component" value="Unassembled WGS sequence"/>
</dbReference>
<dbReference type="OrthoDB" id="123461at2"/>
<accession>A0A3R9NWQ4</accession>
<proteinExistence type="predicted"/>
<comment type="caution">
    <text evidence="2">The sequence shown here is derived from an EMBL/GenBank/DDBJ whole genome shotgun (WGS) entry which is preliminary data.</text>
</comment>
<dbReference type="EMBL" id="RSDW01000001">
    <property type="protein sequence ID" value="RSL16434.1"/>
    <property type="molecule type" value="Genomic_DNA"/>
</dbReference>
<feature type="compositionally biased region" description="Acidic residues" evidence="1">
    <location>
        <begin position="42"/>
        <end position="52"/>
    </location>
</feature>
<gene>
    <name evidence="2" type="ORF">EDE15_1948</name>
</gene>
<organism evidence="2 3">
    <name type="scientific">Edaphobacter aggregans</name>
    <dbReference type="NCBI Taxonomy" id="570835"/>
    <lineage>
        <taxon>Bacteria</taxon>
        <taxon>Pseudomonadati</taxon>
        <taxon>Acidobacteriota</taxon>
        <taxon>Terriglobia</taxon>
        <taxon>Terriglobales</taxon>
        <taxon>Acidobacteriaceae</taxon>
        <taxon>Edaphobacter</taxon>
    </lineage>
</organism>
<keyword evidence="3" id="KW-1185">Reference proteome</keyword>
<protein>
    <submittedName>
        <fullName evidence="2">Uncharacterized protein</fullName>
    </submittedName>
</protein>